<dbReference type="EMBL" id="PEDP01000214">
    <property type="protein sequence ID" value="POS86977.1"/>
    <property type="molecule type" value="Genomic_DNA"/>
</dbReference>
<reference evidence="2 3" key="1">
    <citation type="submission" date="2017-10" db="EMBL/GenBank/DDBJ databases">
        <title>Development of genomic resources for the powdery mildew, Erysiphe pulchra.</title>
        <authorList>
            <person name="Wadl P.A."/>
            <person name="Mack B.M."/>
            <person name="Moore G."/>
            <person name="Beltz S.B."/>
        </authorList>
    </citation>
    <scope>NUCLEOTIDE SEQUENCE [LARGE SCALE GENOMIC DNA]</scope>
    <source>
        <strain evidence="2">Cflorida</strain>
    </source>
</reference>
<keyword evidence="3" id="KW-1185">Reference proteome</keyword>
<proteinExistence type="predicted"/>
<evidence type="ECO:0000313" key="3">
    <source>
        <dbReference type="Proteomes" id="UP000237438"/>
    </source>
</evidence>
<comment type="caution">
    <text evidence="2">The sequence shown here is derived from an EMBL/GenBank/DDBJ whole genome shotgun (WGS) entry which is preliminary data.</text>
</comment>
<feature type="region of interest" description="Disordered" evidence="1">
    <location>
        <begin position="351"/>
        <end position="403"/>
    </location>
</feature>
<feature type="compositionally biased region" description="Basic and acidic residues" evidence="1">
    <location>
        <begin position="382"/>
        <end position="392"/>
    </location>
</feature>
<dbReference type="OrthoDB" id="3599778at2759"/>
<sequence length="403" mass="44370">MPTNISTESLLSNSSLCNTAPGTVYKSTRNLPDSAYANLKALFNGPIVCGVGASVDAGLARDQFHALPWNIDRKVAVKITENASHERLDIQTSEDIAWKKMTAVNILRIARYNVEVVFKFKESIVDKYQLENAVANQLYQDALSILVILTALNYYGDECRTMTDDEERNALQFELTDTQKEIYKKSFFTERGCTFIIARIYTNYQTNHAIGGNPIQASMASAVNSYYNVSHASARSVSDKNKLEAITKVIYWATHPVDEAPALLIPARQIKSLCADLGYAVRKLLPKTGVGKSSIMSREYQLNIAWKTTIDSIRLELQEAQGKMAGSEAMKMIMKRIAPFVISESWMNQEKDGAPDIGPAGSDDDDSDSGDDGSGGGNAPEMEYHDDAKAEAAMDLSEDAVMV</sequence>
<dbReference type="Proteomes" id="UP000237438">
    <property type="component" value="Unassembled WGS sequence"/>
</dbReference>
<organism evidence="2 3">
    <name type="scientific">Erysiphe pulchra</name>
    <dbReference type="NCBI Taxonomy" id="225359"/>
    <lineage>
        <taxon>Eukaryota</taxon>
        <taxon>Fungi</taxon>
        <taxon>Dikarya</taxon>
        <taxon>Ascomycota</taxon>
        <taxon>Pezizomycotina</taxon>
        <taxon>Leotiomycetes</taxon>
        <taxon>Erysiphales</taxon>
        <taxon>Erysiphaceae</taxon>
        <taxon>Erysiphe</taxon>
    </lineage>
</organism>
<dbReference type="AlphaFoldDB" id="A0A2S4PY96"/>
<feature type="compositionally biased region" description="Acidic residues" evidence="1">
    <location>
        <begin position="362"/>
        <end position="371"/>
    </location>
</feature>
<gene>
    <name evidence="2" type="ORF">EPUL_001547</name>
</gene>
<evidence type="ECO:0000256" key="1">
    <source>
        <dbReference type="SAM" id="MobiDB-lite"/>
    </source>
</evidence>
<evidence type="ECO:0000313" key="2">
    <source>
        <dbReference type="EMBL" id="POS86977.1"/>
    </source>
</evidence>
<name>A0A2S4PY96_9PEZI</name>
<accession>A0A2S4PY96</accession>
<protein>
    <submittedName>
        <fullName evidence="2">Uncharacterized protein</fullName>
    </submittedName>
</protein>